<organism evidence="1 2">
    <name type="scientific">Pedobacter quisquiliarum</name>
    <dbReference type="NCBI Taxonomy" id="1834438"/>
    <lineage>
        <taxon>Bacteria</taxon>
        <taxon>Pseudomonadati</taxon>
        <taxon>Bacteroidota</taxon>
        <taxon>Sphingobacteriia</taxon>
        <taxon>Sphingobacteriales</taxon>
        <taxon>Sphingobacteriaceae</taxon>
        <taxon>Pedobacter</taxon>
    </lineage>
</organism>
<proteinExistence type="predicted"/>
<dbReference type="Proteomes" id="UP000651668">
    <property type="component" value="Unassembled WGS sequence"/>
</dbReference>
<reference evidence="1" key="2">
    <citation type="submission" date="2020-09" db="EMBL/GenBank/DDBJ databases">
        <authorList>
            <person name="Sun Q."/>
            <person name="Zhou Y."/>
        </authorList>
    </citation>
    <scope>NUCLEOTIDE SEQUENCE</scope>
    <source>
        <strain evidence="1">CGMCC 1.15343</strain>
    </source>
</reference>
<keyword evidence="2" id="KW-1185">Reference proteome</keyword>
<protein>
    <submittedName>
        <fullName evidence="1">Uncharacterized protein</fullName>
    </submittedName>
</protein>
<name>A0A916U492_9SPHI</name>
<reference evidence="1" key="1">
    <citation type="journal article" date="2014" name="Int. J. Syst. Evol. Microbiol.">
        <title>Complete genome sequence of Corynebacterium casei LMG S-19264T (=DSM 44701T), isolated from a smear-ripened cheese.</title>
        <authorList>
            <consortium name="US DOE Joint Genome Institute (JGI-PGF)"/>
            <person name="Walter F."/>
            <person name="Albersmeier A."/>
            <person name="Kalinowski J."/>
            <person name="Ruckert C."/>
        </authorList>
    </citation>
    <scope>NUCLEOTIDE SEQUENCE</scope>
    <source>
        <strain evidence="1">CGMCC 1.15343</strain>
    </source>
</reference>
<dbReference type="AlphaFoldDB" id="A0A916U492"/>
<accession>A0A916U492</accession>
<dbReference type="RefSeq" id="WP_188625959.1">
    <property type="nucleotide sequence ID" value="NZ_BMIL01000003.1"/>
</dbReference>
<gene>
    <name evidence="1" type="ORF">GCM10011387_12140</name>
</gene>
<evidence type="ECO:0000313" key="2">
    <source>
        <dbReference type="Proteomes" id="UP000651668"/>
    </source>
</evidence>
<evidence type="ECO:0000313" key="1">
    <source>
        <dbReference type="EMBL" id="GGC60094.1"/>
    </source>
</evidence>
<comment type="caution">
    <text evidence="1">The sequence shown here is derived from an EMBL/GenBank/DDBJ whole genome shotgun (WGS) entry which is preliminary data.</text>
</comment>
<dbReference type="EMBL" id="BMIL01000003">
    <property type="protein sequence ID" value="GGC60094.1"/>
    <property type="molecule type" value="Genomic_DNA"/>
</dbReference>
<sequence>MTFFMIAGVHAQSRSVFRSGYLRLGLNALGGDLEFNLSPKQNVLDGNFGAAQGYVLEMGRIFYFQDRSLIAPLNYGIDWTYFSLNYNELDQWDAYGAANGQPYGTGGEALAVAASTKIGPVVSFNLIEKVVVDARIQLAPTFRFFDVSYYEMDQEGNDTRNFSFTDDLSGENDDNYDSESVKNRIGFGVQTNFGLTLRRKAIGIALDVVSGSVKNRYQALENGSYTFGKEKMKATNFQVKLSLTL</sequence>